<dbReference type="GO" id="GO:0032977">
    <property type="term" value="F:membrane insertase activity"/>
    <property type="evidence" value="ECO:0007669"/>
    <property type="project" value="InterPro"/>
</dbReference>
<feature type="transmembrane region" description="Helical" evidence="13">
    <location>
        <begin position="7"/>
        <end position="26"/>
    </location>
</feature>
<comment type="subunit">
    <text evidence="13">Interacts with the Sec translocase complex via SecD. Specifically interacts with transmembrane segments of nascent integral membrane proteins during membrane integration.</text>
</comment>
<dbReference type="GO" id="GO:0015031">
    <property type="term" value="P:protein transport"/>
    <property type="evidence" value="ECO:0007669"/>
    <property type="project" value="UniProtKB-KW"/>
</dbReference>
<evidence type="ECO:0000259" key="15">
    <source>
        <dbReference type="Pfam" id="PF14849"/>
    </source>
</evidence>
<dbReference type="InterPro" id="IPR038221">
    <property type="entry name" value="YidC_periplasmic_sf"/>
</dbReference>
<evidence type="ECO:0000256" key="5">
    <source>
        <dbReference type="ARBA" id="ARBA00022475"/>
    </source>
</evidence>
<proteinExistence type="inferred from homology"/>
<dbReference type="AlphaFoldDB" id="A0A9W6EU67"/>
<feature type="transmembrane region" description="Helical" evidence="13">
    <location>
        <begin position="565"/>
        <end position="584"/>
    </location>
</feature>
<reference evidence="16" key="1">
    <citation type="submission" date="2022-07" db="EMBL/GenBank/DDBJ databases">
        <title>Taxonomy of Novel Oxalotrophic and Methylotrophic Bacteria.</title>
        <authorList>
            <person name="Sahin N."/>
            <person name="Tani A."/>
        </authorList>
    </citation>
    <scope>NUCLEOTIDE SEQUENCE</scope>
    <source>
        <strain evidence="16">AM327</strain>
    </source>
</reference>
<accession>A0A9W6EU67</accession>
<dbReference type="NCBIfam" id="TIGR03592">
    <property type="entry name" value="yidC_oxa1_cterm"/>
    <property type="match status" value="1"/>
</dbReference>
<comment type="function">
    <text evidence="13">Required for the insertion and/or proper folding and/or complex formation of integral membrane proteins into the membrane. Involved in integration of membrane proteins that insert both dependently and independently of the Sec translocase complex, as well as at least some lipoproteins. Aids folding of multispanning membrane proteins.</text>
</comment>
<evidence type="ECO:0000256" key="8">
    <source>
        <dbReference type="ARBA" id="ARBA00022989"/>
    </source>
</evidence>
<evidence type="ECO:0000313" key="17">
    <source>
        <dbReference type="Proteomes" id="UP001143545"/>
    </source>
</evidence>
<dbReference type="CDD" id="cd20070">
    <property type="entry name" value="5TM_YidC_Alb3"/>
    <property type="match status" value="1"/>
</dbReference>
<dbReference type="Proteomes" id="UP001143545">
    <property type="component" value="Unassembled WGS sequence"/>
</dbReference>
<dbReference type="InterPro" id="IPR019998">
    <property type="entry name" value="Membr_insert_YidC"/>
</dbReference>
<feature type="transmembrane region" description="Helical" evidence="13">
    <location>
        <begin position="376"/>
        <end position="398"/>
    </location>
</feature>
<dbReference type="InterPro" id="IPR028053">
    <property type="entry name" value="Membr_insert_YidC_N"/>
</dbReference>
<keyword evidence="9 13" id="KW-0472">Membrane</keyword>
<dbReference type="InterPro" id="IPR028055">
    <property type="entry name" value="YidC/Oxa/ALB_C"/>
</dbReference>
<evidence type="ECO:0000256" key="1">
    <source>
        <dbReference type="ARBA" id="ARBA00004429"/>
    </source>
</evidence>
<dbReference type="NCBIfam" id="NF002356">
    <property type="entry name" value="PRK01318.2-3"/>
    <property type="match status" value="1"/>
</dbReference>
<name>A0A9W6EU67_9FLAO</name>
<dbReference type="InterPro" id="IPR047196">
    <property type="entry name" value="YidC_ALB_C"/>
</dbReference>
<dbReference type="NCBIfam" id="TIGR03593">
    <property type="entry name" value="yidC_nterm"/>
    <property type="match status" value="1"/>
</dbReference>
<evidence type="ECO:0000256" key="2">
    <source>
        <dbReference type="ARBA" id="ARBA00010527"/>
    </source>
</evidence>
<keyword evidence="6 13" id="KW-0812">Transmembrane</keyword>
<dbReference type="Pfam" id="PF02096">
    <property type="entry name" value="60KD_IMP"/>
    <property type="match status" value="1"/>
</dbReference>
<feature type="transmembrane region" description="Helical" evidence="13">
    <location>
        <begin position="501"/>
        <end position="521"/>
    </location>
</feature>
<feature type="domain" description="Membrane insertase YidC/Oxa/ALB C-terminal" evidence="14">
    <location>
        <begin position="384"/>
        <end position="582"/>
    </location>
</feature>
<evidence type="ECO:0000256" key="6">
    <source>
        <dbReference type="ARBA" id="ARBA00022692"/>
    </source>
</evidence>
<dbReference type="NCBIfam" id="NF002359">
    <property type="entry name" value="PRK01318.2-6"/>
    <property type="match status" value="1"/>
</dbReference>
<dbReference type="CDD" id="cd19961">
    <property type="entry name" value="EcYidC-like_peri"/>
    <property type="match status" value="1"/>
</dbReference>
<feature type="transmembrane region" description="Helical" evidence="13">
    <location>
        <begin position="452"/>
        <end position="475"/>
    </location>
</feature>
<protein>
    <recommendedName>
        <fullName evidence="3 13">Membrane protein insertase YidC</fullName>
    </recommendedName>
    <alternativeName>
        <fullName evidence="12 13">Foldase YidC</fullName>
    </alternativeName>
    <alternativeName>
        <fullName evidence="13">Membrane protein YidC</fullName>
    </alternativeName>
    <alternativeName>
        <fullName evidence="11 13">membrane integrase YidC</fullName>
    </alternativeName>
</protein>
<dbReference type="GO" id="GO:0005886">
    <property type="term" value="C:plasma membrane"/>
    <property type="evidence" value="ECO:0007669"/>
    <property type="project" value="UniProtKB-SubCell"/>
</dbReference>
<sequence length="626" mass="71638">MEEKKLDTTTIIGFVLITAILIWMLYDNQKNAENQTAEATKTEQVDSAKTTAAEVIAPEPEKEFTLNLADSTELAKYKNSLGPFAYSATLESNAKSEFTEVENEKLYLKISNKGGQIIEARLKEFTTYDSVPVYLVKDKNASFGIELTTNDNRTFNTKDLYFEPTETVSGDQEIVTMRLKTSADTYLEYRYTLKKDDYLIDFAIQSKGLNGAVNTSKPITLDWSLNGIRHAKSASYENRYTRLTYNHEDEKVDKLSQSGDDEEVVENTTWLSFRQHFFSSILISDKAFKTADLKSKNLIGKDVNDADVEFTKAYAASLPLELSNGEFNYEMHMYYGPTDYKVLKQYKEYGIDESMPTGWGIFGIINRWIIMPVFDFLVSFLPAGFAIIALTILVKLVLSPVQYKQFVSQAKMKVLRPEMDEINKKYEDQPMKKQQETMSLYKKAGVNPMSGCLPAVLQMPVFYALFTFFPTAFILRQKSFLWADDLSSYDSVIKLPFDVPFYGSHVSLFPILASIAIFIYMQMTSAQSMAQQQQPGMPNMKFLLYLSPVMMLVFFNQYASGLSLYYFVSNTITIFIMLAIKKFIIDEDKIHAKIQENKKKPKKEGKFQQRLKKMMEQAEAQQKGKK</sequence>
<evidence type="ECO:0000256" key="10">
    <source>
        <dbReference type="ARBA" id="ARBA00023186"/>
    </source>
</evidence>
<evidence type="ECO:0000256" key="3">
    <source>
        <dbReference type="ARBA" id="ARBA00015325"/>
    </source>
</evidence>
<dbReference type="PANTHER" id="PTHR12428:SF65">
    <property type="entry name" value="CYTOCHROME C OXIDASE ASSEMBLY PROTEIN COX18, MITOCHONDRIAL"/>
    <property type="match status" value="1"/>
</dbReference>
<dbReference type="EMBL" id="BRVP01000007">
    <property type="protein sequence ID" value="GLB52219.1"/>
    <property type="molecule type" value="Genomic_DNA"/>
</dbReference>
<comment type="subcellular location">
    <subcellularLocation>
        <location evidence="1">Cell inner membrane</location>
        <topology evidence="1">Multi-pass membrane protein</topology>
    </subcellularLocation>
    <subcellularLocation>
        <location evidence="13">Cell membrane</location>
        <topology evidence="13">Multi-pass membrane protein</topology>
    </subcellularLocation>
</comment>
<evidence type="ECO:0000259" key="14">
    <source>
        <dbReference type="Pfam" id="PF02096"/>
    </source>
</evidence>
<evidence type="ECO:0000256" key="9">
    <source>
        <dbReference type="ARBA" id="ARBA00023136"/>
    </source>
</evidence>
<evidence type="ECO:0000256" key="13">
    <source>
        <dbReference type="HAMAP-Rule" id="MF_01810"/>
    </source>
</evidence>
<evidence type="ECO:0000313" key="16">
    <source>
        <dbReference type="EMBL" id="GLB52219.1"/>
    </source>
</evidence>
<dbReference type="HAMAP" id="MF_01810">
    <property type="entry name" value="YidC_type1"/>
    <property type="match status" value="1"/>
</dbReference>
<feature type="domain" description="Membrane insertase YidC N-terminal" evidence="15">
    <location>
        <begin position="100"/>
        <end position="370"/>
    </location>
</feature>
<evidence type="ECO:0000256" key="7">
    <source>
        <dbReference type="ARBA" id="ARBA00022927"/>
    </source>
</evidence>
<dbReference type="Gene3D" id="2.70.98.90">
    <property type="match status" value="1"/>
</dbReference>
<dbReference type="RefSeq" id="WP_281753401.1">
    <property type="nucleotide sequence ID" value="NZ_BRVP01000007.1"/>
</dbReference>
<gene>
    <name evidence="13 16" type="primary">yidC</name>
    <name evidence="16" type="ORF">NBRC110019_12580</name>
</gene>
<dbReference type="Pfam" id="PF14849">
    <property type="entry name" value="YidC_periplas"/>
    <property type="match status" value="1"/>
</dbReference>
<keyword evidence="4 13" id="KW-0813">Transport</keyword>
<evidence type="ECO:0000256" key="11">
    <source>
        <dbReference type="ARBA" id="ARBA00033245"/>
    </source>
</evidence>
<dbReference type="PRINTS" id="PR00701">
    <property type="entry name" value="60KDINNERMP"/>
</dbReference>
<keyword evidence="5 13" id="KW-1003">Cell membrane</keyword>
<evidence type="ECO:0000256" key="4">
    <source>
        <dbReference type="ARBA" id="ARBA00022448"/>
    </source>
</evidence>
<keyword evidence="7 13" id="KW-0653">Protein transport</keyword>
<dbReference type="GO" id="GO:0051205">
    <property type="term" value="P:protein insertion into membrane"/>
    <property type="evidence" value="ECO:0007669"/>
    <property type="project" value="TreeGrafter"/>
</dbReference>
<evidence type="ECO:0000256" key="12">
    <source>
        <dbReference type="ARBA" id="ARBA00033342"/>
    </source>
</evidence>
<dbReference type="PANTHER" id="PTHR12428">
    <property type="entry name" value="OXA1"/>
    <property type="match status" value="1"/>
</dbReference>
<comment type="caution">
    <text evidence="16">The sequence shown here is derived from an EMBL/GenBank/DDBJ whole genome shotgun (WGS) entry which is preliminary data.</text>
</comment>
<organism evidence="16 17">
    <name type="scientific">Neptunitalea chrysea</name>
    <dbReference type="NCBI Taxonomy" id="1647581"/>
    <lineage>
        <taxon>Bacteria</taxon>
        <taxon>Pseudomonadati</taxon>
        <taxon>Bacteroidota</taxon>
        <taxon>Flavobacteriia</taxon>
        <taxon>Flavobacteriales</taxon>
        <taxon>Flavobacteriaceae</taxon>
        <taxon>Neptunitalea</taxon>
    </lineage>
</organism>
<comment type="similarity">
    <text evidence="2 13">Belongs to the OXA1/ALB3/YidC family. Type 1 subfamily.</text>
</comment>
<keyword evidence="17" id="KW-1185">Reference proteome</keyword>
<keyword evidence="8 13" id="KW-1133">Transmembrane helix</keyword>
<keyword evidence="10 13" id="KW-0143">Chaperone</keyword>
<dbReference type="InterPro" id="IPR001708">
    <property type="entry name" value="YidC/ALB3/OXA1/COX18"/>
</dbReference>
<feature type="transmembrane region" description="Helical" evidence="13">
    <location>
        <begin position="542"/>
        <end position="559"/>
    </location>
</feature>